<dbReference type="InterPro" id="IPR003870">
    <property type="entry name" value="DUF222"/>
</dbReference>
<feature type="region of interest" description="Disordered" evidence="2">
    <location>
        <begin position="377"/>
        <end position="413"/>
    </location>
</feature>
<organism evidence="4 5">
    <name type="scientific">Mycolicibacterium setense</name>
    <dbReference type="NCBI Taxonomy" id="431269"/>
    <lineage>
        <taxon>Bacteria</taxon>
        <taxon>Bacillati</taxon>
        <taxon>Actinomycetota</taxon>
        <taxon>Actinomycetes</taxon>
        <taxon>Mycobacteriales</taxon>
        <taxon>Mycobacteriaceae</taxon>
        <taxon>Mycolicibacterium</taxon>
    </lineage>
</organism>
<evidence type="ECO:0000313" key="5">
    <source>
        <dbReference type="Proteomes" id="UP000031004"/>
    </source>
</evidence>
<dbReference type="Proteomes" id="UP000031004">
    <property type="component" value="Unassembled WGS sequence"/>
</dbReference>
<evidence type="ECO:0000256" key="1">
    <source>
        <dbReference type="ARBA" id="ARBA00023450"/>
    </source>
</evidence>
<comment type="similarity">
    <text evidence="1">Belongs to the Rv1128c/1148c/1588c/1702c/1945/3466 family.</text>
</comment>
<dbReference type="SMART" id="SM00507">
    <property type="entry name" value="HNHc"/>
    <property type="match status" value="1"/>
</dbReference>
<dbReference type="InterPro" id="IPR003615">
    <property type="entry name" value="HNH_nuc"/>
</dbReference>
<proteinExistence type="inferred from homology"/>
<dbReference type="InterPro" id="IPR002711">
    <property type="entry name" value="HNH"/>
</dbReference>
<feature type="compositionally biased region" description="Acidic residues" evidence="2">
    <location>
        <begin position="200"/>
        <end position="213"/>
    </location>
</feature>
<dbReference type="Pfam" id="PF02720">
    <property type="entry name" value="DUF222"/>
    <property type="match status" value="1"/>
</dbReference>
<evidence type="ECO:0000256" key="2">
    <source>
        <dbReference type="SAM" id="MobiDB-lite"/>
    </source>
</evidence>
<dbReference type="RefSeq" id="WP_039314148.1">
    <property type="nucleotide sequence ID" value="NZ_JTLZ01000002.1"/>
</dbReference>
<sequence length="430" mass="47436">MSSAAVSFPSEACPDDRLEVLFGELAELCGQRNAIDGRIVQIVAEMDRDELCGATGARSIPAVVAWKTGVTPRNAETIVAVARRLEEFPRCAEAMREGRLSLDQVGVIAEKAADGSDEHYAELAAVATVSQLRTAVKLEPRPKPEPKPEPQRFFTRIEDDEYTTYKIRLPRVEAAKLDAGMRAHHDGLVADWKHDHDTTETPDTDGSDADDDEVQIRPFPTRVDAFMSLIGIGWDTEAARRPHGLHTTAVVHVDLDTHGATPVASLHLGPALTDDERRYLLCDATCEVWFERDGQPIGAGRSTRTIGRRLRRALEHRDRCCRVPGCGATRGLHAHHLIHWEDGGPTELHNLVLLCPYHHRLHHRGLLTITGPADRPVVTDTAGRRLDGGSLARPPTTPPPDVPPCPGPTGERAHWWWYQPFEPQPPPKAA</sequence>
<accession>A0ABR4Z016</accession>
<evidence type="ECO:0000259" key="3">
    <source>
        <dbReference type="SMART" id="SM00507"/>
    </source>
</evidence>
<dbReference type="CDD" id="cd00085">
    <property type="entry name" value="HNHc"/>
    <property type="match status" value="1"/>
</dbReference>
<dbReference type="EMBL" id="JTLZ01000002">
    <property type="protein sequence ID" value="KHO27773.1"/>
    <property type="molecule type" value="Genomic_DNA"/>
</dbReference>
<protein>
    <recommendedName>
        <fullName evidence="3">HNH nuclease domain-containing protein</fullName>
    </recommendedName>
</protein>
<comment type="caution">
    <text evidence="4">The sequence shown here is derived from an EMBL/GenBank/DDBJ whole genome shotgun (WGS) entry which is preliminary data.</text>
</comment>
<dbReference type="Gene3D" id="1.10.30.50">
    <property type="match status" value="1"/>
</dbReference>
<dbReference type="Pfam" id="PF01844">
    <property type="entry name" value="HNH"/>
    <property type="match status" value="1"/>
</dbReference>
<evidence type="ECO:0000313" key="4">
    <source>
        <dbReference type="EMBL" id="KHO27773.1"/>
    </source>
</evidence>
<keyword evidence="5" id="KW-1185">Reference proteome</keyword>
<reference evidence="4 5" key="1">
    <citation type="submission" date="2014-11" db="EMBL/GenBank/DDBJ databases">
        <title>Mycobacterium setense Manresensis Genome.</title>
        <authorList>
            <person name="Rech G."/>
            <person name="Sumoy L."/>
        </authorList>
    </citation>
    <scope>NUCLEOTIDE SEQUENCE [LARGE SCALE GENOMIC DNA]</scope>
    <source>
        <strain evidence="4 5">Manresensis</strain>
    </source>
</reference>
<name>A0ABR4Z016_9MYCO</name>
<feature type="compositionally biased region" description="Pro residues" evidence="2">
    <location>
        <begin position="395"/>
        <end position="407"/>
    </location>
</feature>
<gene>
    <name evidence="4" type="ORF">QQ44_02745</name>
</gene>
<feature type="domain" description="HNH nuclease" evidence="3">
    <location>
        <begin position="309"/>
        <end position="360"/>
    </location>
</feature>
<feature type="region of interest" description="Disordered" evidence="2">
    <location>
        <begin position="192"/>
        <end position="213"/>
    </location>
</feature>